<gene>
    <name evidence="2" type="ORF">AK812_SmicGene7609</name>
</gene>
<comment type="caution">
    <text evidence="2">The sequence shown here is derived from an EMBL/GenBank/DDBJ whole genome shotgun (WGS) entry which is preliminary data.</text>
</comment>
<organism evidence="2 3">
    <name type="scientific">Symbiodinium microadriaticum</name>
    <name type="common">Dinoflagellate</name>
    <name type="synonym">Zooxanthella microadriatica</name>
    <dbReference type="NCBI Taxonomy" id="2951"/>
    <lineage>
        <taxon>Eukaryota</taxon>
        <taxon>Sar</taxon>
        <taxon>Alveolata</taxon>
        <taxon>Dinophyceae</taxon>
        <taxon>Suessiales</taxon>
        <taxon>Symbiodiniaceae</taxon>
        <taxon>Symbiodinium</taxon>
    </lineage>
</organism>
<dbReference type="EMBL" id="LSRX01000109">
    <property type="protein sequence ID" value="OLQ08830.1"/>
    <property type="molecule type" value="Genomic_DNA"/>
</dbReference>
<feature type="region of interest" description="Disordered" evidence="1">
    <location>
        <begin position="73"/>
        <end position="98"/>
    </location>
</feature>
<dbReference type="OrthoDB" id="416231at2759"/>
<proteinExistence type="predicted"/>
<accession>A0A1Q9EN29</accession>
<protein>
    <submittedName>
        <fullName evidence="2">Uncharacterized protein</fullName>
    </submittedName>
</protein>
<dbReference type="Proteomes" id="UP000186817">
    <property type="component" value="Unassembled WGS sequence"/>
</dbReference>
<evidence type="ECO:0000256" key="1">
    <source>
        <dbReference type="SAM" id="MobiDB-lite"/>
    </source>
</evidence>
<name>A0A1Q9EN29_SYMMI</name>
<sequence>MLAALLQPRPRSLRFAIFLTAWIGSLTTTLAFKTADFPIELIKSTNSTVAQQANKAIAKNLAFDMNQMNAIPDPAVNQTENETGKDANATKAEEPEGLGGLGRTLEFMMLKITQLETLAEVQQAEIVSLRKHLQEHLNADHTDSKVALVQKDPDAHMEEIQATMKGVIKKHAHQLKHREFHSKARAASQAELLEKRQKTTKADAASLESSLSSKIPIVDDAIDFVEDRVEDVKDGTGLVGDALGNAYDSAKDKIDFVARTTIDSVQMAMDILVRGFTDWNAWCPTVNMPSISTDNNGFSVYFGHVHCKLSLMGQHVDLFNWNFGTRHVWFPHNVRIITSGRILELLPSPVRLVAGSAYEAVRTVFSVGWELMHCPHRGHHHQLIACLGGWVQHLAPAVHWMAAPLQLVAGSAYEAVRTVFSVGWELMHCPHRGHHHQLIQCLGGWIQHFAPPLHWMPNPVKALANGQIMSLLPGQLNQIASGDIMGLLPGQLNQIASGNIMGLMPGQLNQIASGDIMGLLPGQLNQIASGNIMGLMPGPMQLLGGGQTNSIQNMLTLGNALMKCSDSQQQDLVQCLGFQIVGSVPPLNFLNRLGDIFGEFIAAFAKVASTVAAQAMKGGESLLQTAATTEFPSAGAQAMVHHRGPNLVITKHSQQLPTRQQALLQEMANLEVSEGVPQSQGKDRKKDSEDPPAAVKWSFEDYGPETHALVTQFNGRETATGSCLAFAPRNKTGSNNQATQEDWQAETKDDFIKLEPWAVPCGNQWMKDHWDKWQGYSFYSVDFSIEKCLTVTFQLNVQPVVAFVGGIQFDLLPGPLAEIDTQVCWPRHQPGGLDLSVLRSVIKSNGVMLFSRTLRLSKRFGDDTHFVMENVHGGHQTARSFFGASATDGESGTGMASMKRSALLESNQTRAQAKARLQESLHWETDEEDLYLASVEYGEDMGINKTSEVRGSSARERINSLQSTSEDQSEADTFKLFSFKNPGLVNFEISGLLSGNWLQLGMQMGFGPAYQSPKMTIPLVNLADQFALILAAVPDALVSTESRARAIAALKDFSSSDVQEVRSKSKVATVADAGHQQGQEGEWSFSVNSPPVGSDIKPRERPAEVLRECQGAIVDGSSCSHLQEESVHGG</sequence>
<feature type="region of interest" description="Disordered" evidence="1">
    <location>
        <begin position="1078"/>
        <end position="1100"/>
    </location>
</feature>
<evidence type="ECO:0000313" key="2">
    <source>
        <dbReference type="EMBL" id="OLQ08830.1"/>
    </source>
</evidence>
<evidence type="ECO:0000313" key="3">
    <source>
        <dbReference type="Proteomes" id="UP000186817"/>
    </source>
</evidence>
<reference evidence="2 3" key="1">
    <citation type="submission" date="2016-02" db="EMBL/GenBank/DDBJ databases">
        <title>Genome analysis of coral dinoflagellate symbionts highlights evolutionary adaptations to a symbiotic lifestyle.</title>
        <authorList>
            <person name="Aranda M."/>
            <person name="Li Y."/>
            <person name="Liew Y.J."/>
            <person name="Baumgarten S."/>
            <person name="Simakov O."/>
            <person name="Wilson M."/>
            <person name="Piel J."/>
            <person name="Ashoor H."/>
            <person name="Bougouffa S."/>
            <person name="Bajic V.B."/>
            <person name="Ryu T."/>
            <person name="Ravasi T."/>
            <person name="Bayer T."/>
            <person name="Micklem G."/>
            <person name="Kim H."/>
            <person name="Bhak J."/>
            <person name="Lajeunesse T.C."/>
            <person name="Voolstra C.R."/>
        </authorList>
    </citation>
    <scope>NUCLEOTIDE SEQUENCE [LARGE SCALE GENOMIC DNA]</scope>
    <source>
        <strain evidence="2 3">CCMP2467</strain>
    </source>
</reference>
<feature type="region of interest" description="Disordered" evidence="1">
    <location>
        <begin position="672"/>
        <end position="694"/>
    </location>
</feature>
<dbReference type="AlphaFoldDB" id="A0A1Q9EN29"/>
<keyword evidence="3" id="KW-1185">Reference proteome</keyword>